<evidence type="ECO:0000313" key="2">
    <source>
        <dbReference type="Proteomes" id="UP000030321"/>
    </source>
</evidence>
<reference evidence="2" key="1">
    <citation type="journal article" date="2015" name="Genome">
        <title>Whole Genome Sequence of the Non-Microcystin-Producing Microcystis aeruginosa Strain NIES-44.</title>
        <authorList>
            <person name="Okano K."/>
            <person name="Miyata N."/>
            <person name="Ozaki Y."/>
        </authorList>
    </citation>
    <scope>NUCLEOTIDE SEQUENCE [LARGE SCALE GENOMIC DNA]</scope>
    <source>
        <strain evidence="2">NIES-44</strain>
    </source>
</reference>
<sequence length="193" mass="21591">MVSDRLLLVNKSNQRAAKIDTFDWVYGFQDGTRLMGKVCGYLAPDSNRLLDPENCSAIYQNARGQVLSRWQAEDFIAFELTTTGEDILIVASNDNCVSNSLCLVSGISRSCAQVSDEGKSLVREVFQYPAWSLQGDNSTSKPAFSWNCSVSPFFPFVSLRFNLQSTSSKKFYRWTVSPYFPFCPLLEVGESLA</sequence>
<dbReference type="EMBL" id="BBPA01000042">
    <property type="protein sequence ID" value="GAL93616.1"/>
    <property type="molecule type" value="Genomic_DNA"/>
</dbReference>
<dbReference type="AlphaFoldDB" id="A0A0A1VWG0"/>
<accession>A0A0A1VWG0</accession>
<dbReference type="RefSeq" id="WP_045359460.1">
    <property type="nucleotide sequence ID" value="NZ_BBPA01000042.1"/>
</dbReference>
<name>A0A0A1VWG0_MICAE</name>
<comment type="caution">
    <text evidence="1">The sequence shown here is derived from an EMBL/GenBank/DDBJ whole genome shotgun (WGS) entry which is preliminary data.</text>
</comment>
<gene>
    <name evidence="1" type="ORF">N44_03296</name>
</gene>
<protein>
    <submittedName>
        <fullName evidence="1">Sll0156 protein</fullName>
    </submittedName>
</protein>
<evidence type="ECO:0000313" key="1">
    <source>
        <dbReference type="EMBL" id="GAL93616.1"/>
    </source>
</evidence>
<organism evidence="1 2">
    <name type="scientific">Microcystis aeruginosa NIES-44</name>
    <dbReference type="NCBI Taxonomy" id="449439"/>
    <lineage>
        <taxon>Bacteria</taxon>
        <taxon>Bacillati</taxon>
        <taxon>Cyanobacteriota</taxon>
        <taxon>Cyanophyceae</taxon>
        <taxon>Oscillatoriophycideae</taxon>
        <taxon>Chroococcales</taxon>
        <taxon>Microcystaceae</taxon>
        <taxon>Microcystis</taxon>
    </lineage>
</organism>
<dbReference type="Proteomes" id="UP000030321">
    <property type="component" value="Unassembled WGS sequence"/>
</dbReference>
<proteinExistence type="predicted"/>